<organism evidence="2 3">
    <name type="scientific">Candidatus Magnetobacterium bavaricum</name>
    <dbReference type="NCBI Taxonomy" id="29290"/>
    <lineage>
        <taxon>Bacteria</taxon>
        <taxon>Pseudomonadati</taxon>
        <taxon>Nitrospirota</taxon>
        <taxon>Thermodesulfovibrionia</taxon>
        <taxon>Thermodesulfovibrionales</taxon>
        <taxon>Candidatus Magnetobacteriaceae</taxon>
        <taxon>Candidatus Magnetobacterium</taxon>
    </lineage>
</organism>
<keyword evidence="3" id="KW-1185">Reference proteome</keyword>
<dbReference type="AlphaFoldDB" id="A0A0F3H381"/>
<dbReference type="Pfam" id="PF07883">
    <property type="entry name" value="Cupin_2"/>
    <property type="match status" value="1"/>
</dbReference>
<dbReference type="SUPFAM" id="SSF51182">
    <property type="entry name" value="RmlC-like cupins"/>
    <property type="match status" value="1"/>
</dbReference>
<dbReference type="Proteomes" id="UP000033423">
    <property type="component" value="Unassembled WGS sequence"/>
</dbReference>
<reference evidence="2 3" key="1">
    <citation type="submission" date="2015-02" db="EMBL/GenBank/DDBJ databases">
        <title>Single-cell genomics of uncultivated deep-branching MTB reveals a conserved set of magnetosome genes.</title>
        <authorList>
            <person name="Kolinko S."/>
            <person name="Richter M."/>
            <person name="Glockner F.O."/>
            <person name="Brachmann A."/>
            <person name="Schuler D."/>
        </authorList>
    </citation>
    <scope>NUCLEOTIDE SEQUENCE [LARGE SCALE GENOMIC DNA]</scope>
    <source>
        <strain evidence="2">TM-1</strain>
    </source>
</reference>
<name>A0A0F3H381_9BACT</name>
<gene>
    <name evidence="2" type="ORF">MBAV_000428</name>
</gene>
<evidence type="ECO:0000313" key="2">
    <source>
        <dbReference type="EMBL" id="KJU87378.1"/>
    </source>
</evidence>
<dbReference type="InterPro" id="IPR013096">
    <property type="entry name" value="Cupin_2"/>
</dbReference>
<accession>A0A0F3H381</accession>
<feature type="domain" description="Cupin type-2" evidence="1">
    <location>
        <begin position="82"/>
        <end position="149"/>
    </location>
</feature>
<dbReference type="Gene3D" id="2.60.120.10">
    <property type="entry name" value="Jelly Rolls"/>
    <property type="match status" value="1"/>
</dbReference>
<evidence type="ECO:0000313" key="3">
    <source>
        <dbReference type="Proteomes" id="UP000033423"/>
    </source>
</evidence>
<proteinExistence type="predicted"/>
<comment type="caution">
    <text evidence="2">The sequence shown here is derived from an EMBL/GenBank/DDBJ whole genome shotgun (WGS) entry which is preliminary data.</text>
</comment>
<dbReference type="InterPro" id="IPR011051">
    <property type="entry name" value="RmlC_Cupin_sf"/>
</dbReference>
<dbReference type="InterPro" id="IPR014710">
    <property type="entry name" value="RmlC-like_jellyroll"/>
</dbReference>
<evidence type="ECO:0000259" key="1">
    <source>
        <dbReference type="Pfam" id="PF07883"/>
    </source>
</evidence>
<sequence length="157" mass="17601">IVDIWNVTLSSSSQKYLQEQKFSMFCIIAYCNSSMLSLSKTKKNTEAKKTMEVLDLKKLINFNATSFSKQMLSDKPEMRMALMCLEPGQEIKPHKAPMRLVMYCVEGRGVFTVGEEEVEADAKTAILCDPMVPHGFKASKGERLVVMAVVTPASEHE</sequence>
<feature type="non-terminal residue" evidence="2">
    <location>
        <position position="1"/>
    </location>
</feature>
<dbReference type="PANTHER" id="PTHR37694:SF1">
    <property type="entry name" value="SLR8022 PROTEIN"/>
    <property type="match status" value="1"/>
</dbReference>
<protein>
    <submittedName>
        <fullName evidence="2">Cupin 2, conserved barrel domain protein</fullName>
    </submittedName>
</protein>
<dbReference type="EMBL" id="LACI01000202">
    <property type="protein sequence ID" value="KJU87378.1"/>
    <property type="molecule type" value="Genomic_DNA"/>
</dbReference>
<dbReference type="PANTHER" id="PTHR37694">
    <property type="entry name" value="SLR8022 PROTEIN"/>
    <property type="match status" value="1"/>
</dbReference>